<sequence>MAGAGGKPEGVALAKDVPSATGDFLEQSYLTYLVPTRTDIDLDDVFRDGGSGNSILQSIEQRESLLFDETVEVLLILRMPWLEETELQAQIDRLVISLEGQVVSGNPTDRTSQPASEPIFKGHVQNVADPFTIVDEEQAESENGASRSIYAMWKLRVFLSRPRTRLQQPTVLFTASASIKPDVRSDTSSTRGMEYLQSGKPSSFNLLESFSSDPALDGIKPHLSSLRVSRVAPVSRQQDLVAHLRAQPQLRLPIYPVVHTRIRFSRPSTAQSTSALIAMLEIDLTPHVECEVFIDEIKLDTDDGTVESLNDEEQMKLPMSCVSHDHITFLYHIRPHQTDKTPRNFVGSLDISITATAQVIPGICTPKLCMGWNAALDFTIPVNPSFNKMPESAGIQRAHKPSQLSIGSNTAMTPLKSPSLTRPDALPGLEASSRTEVAALELGITMSFTGPSEAVHPGDVFSWTVYVVNRSSEKTARPPRKLALVAIPKRRRNDTRPARPPSTAARRQGEKEIADAVVDLNLLHALHKASAVDETDVICLSADTRVGPLAPGACHVAELQFLALREGVMGIEAVRVIDLGSQEHVDIRDLPTTIVEPAAAQAQE</sequence>
<comment type="caution">
    <text evidence="3">The sequence shown here is derived from an EMBL/GenBank/DDBJ whole genome shotgun (WGS) entry which is preliminary data.</text>
</comment>
<name>A0A166YT04_METRR</name>
<dbReference type="InterPro" id="IPR055420">
    <property type="entry name" value="IgD3_Trs65"/>
</dbReference>
<proteinExistence type="predicted"/>
<evidence type="ECO:0000259" key="2">
    <source>
        <dbReference type="Pfam" id="PF12735"/>
    </source>
</evidence>
<dbReference type="GO" id="GO:0006891">
    <property type="term" value="P:intra-Golgi vesicle-mediated transport"/>
    <property type="evidence" value="ECO:0007669"/>
    <property type="project" value="InterPro"/>
</dbReference>
<accession>A0A166YT04</accession>
<dbReference type="OrthoDB" id="5345392at2759"/>
<dbReference type="STRING" id="1081105.A0A166YT04"/>
<feature type="compositionally biased region" description="Polar residues" evidence="1">
    <location>
        <begin position="405"/>
        <end position="420"/>
    </location>
</feature>
<dbReference type="PANTHER" id="PTHR28159">
    <property type="entry name" value="TRAFFICKING PROTEIN PARTICLE COMPLEX II-SPECIFIC SUBUNIT 65"/>
    <property type="match status" value="1"/>
</dbReference>
<dbReference type="EMBL" id="AZHC01000031">
    <property type="protein sequence ID" value="OAA37226.1"/>
    <property type="molecule type" value="Genomic_DNA"/>
</dbReference>
<dbReference type="OMA" id="IFSWTVY"/>
<keyword evidence="4" id="KW-1185">Reference proteome</keyword>
<evidence type="ECO:0000313" key="3">
    <source>
        <dbReference type="EMBL" id="OAA37226.1"/>
    </source>
</evidence>
<protein>
    <recommendedName>
        <fullName evidence="2">Trafficking protein particle complex II-specific subunit 65 IgD3 domain-containing protein</fullName>
    </recommendedName>
</protein>
<feature type="domain" description="Trafficking protein particle complex II-specific subunit 65 IgD3" evidence="2">
    <location>
        <begin position="422"/>
        <end position="595"/>
    </location>
</feature>
<feature type="region of interest" description="Disordered" evidence="1">
    <location>
        <begin position="490"/>
        <end position="510"/>
    </location>
</feature>
<gene>
    <name evidence="3" type="ORF">NOR_07242</name>
</gene>
<organism evidence="3 4">
    <name type="scientific">Metarhizium rileyi (strain RCEF 4871)</name>
    <name type="common">Nomuraea rileyi</name>
    <dbReference type="NCBI Taxonomy" id="1649241"/>
    <lineage>
        <taxon>Eukaryota</taxon>
        <taxon>Fungi</taxon>
        <taxon>Dikarya</taxon>
        <taxon>Ascomycota</taxon>
        <taxon>Pezizomycotina</taxon>
        <taxon>Sordariomycetes</taxon>
        <taxon>Hypocreomycetidae</taxon>
        <taxon>Hypocreales</taxon>
        <taxon>Clavicipitaceae</taxon>
        <taxon>Metarhizium</taxon>
    </lineage>
</organism>
<dbReference type="Pfam" id="PF12735">
    <property type="entry name" value="IgD3_Trs65"/>
    <property type="match status" value="1"/>
</dbReference>
<dbReference type="InterPro" id="IPR024662">
    <property type="entry name" value="Trs65"/>
</dbReference>
<evidence type="ECO:0000256" key="1">
    <source>
        <dbReference type="SAM" id="MobiDB-lite"/>
    </source>
</evidence>
<dbReference type="AlphaFoldDB" id="A0A166YT04"/>
<evidence type="ECO:0000313" key="4">
    <source>
        <dbReference type="Proteomes" id="UP000243498"/>
    </source>
</evidence>
<reference evidence="3 4" key="1">
    <citation type="journal article" date="2016" name="Genome Biol. Evol.">
        <title>Divergent and convergent evolution of fungal pathogenicity.</title>
        <authorList>
            <person name="Shang Y."/>
            <person name="Xiao G."/>
            <person name="Zheng P."/>
            <person name="Cen K."/>
            <person name="Zhan S."/>
            <person name="Wang C."/>
        </authorList>
    </citation>
    <scope>NUCLEOTIDE SEQUENCE [LARGE SCALE GENOMIC DNA]</scope>
    <source>
        <strain evidence="3 4">RCEF 4871</strain>
    </source>
</reference>
<dbReference type="GO" id="GO:1990071">
    <property type="term" value="C:TRAPPII protein complex"/>
    <property type="evidence" value="ECO:0007669"/>
    <property type="project" value="InterPro"/>
</dbReference>
<dbReference type="Proteomes" id="UP000243498">
    <property type="component" value="Unassembled WGS sequence"/>
</dbReference>
<dbReference type="PANTHER" id="PTHR28159:SF1">
    <property type="entry name" value="TRAFFICKING PROTEIN PARTICLE COMPLEX II-SPECIFIC SUBUNIT 65"/>
    <property type="match status" value="1"/>
</dbReference>
<dbReference type="GO" id="GO:0005802">
    <property type="term" value="C:trans-Golgi network"/>
    <property type="evidence" value="ECO:0007669"/>
    <property type="project" value="TreeGrafter"/>
</dbReference>
<feature type="region of interest" description="Disordered" evidence="1">
    <location>
        <begin position="405"/>
        <end position="427"/>
    </location>
</feature>